<dbReference type="Proteomes" id="UP001165366">
    <property type="component" value="Unassembled WGS sequence"/>
</dbReference>
<dbReference type="Pfam" id="PF10985">
    <property type="entry name" value="DUF2805"/>
    <property type="match status" value="1"/>
</dbReference>
<protein>
    <submittedName>
        <fullName evidence="2">TIGR03643 family protein</fullName>
    </submittedName>
</protein>
<reference evidence="2" key="1">
    <citation type="submission" date="2022-01" db="EMBL/GenBank/DDBJ databases">
        <authorList>
            <person name="Wang Y."/>
        </authorList>
    </citation>
    <scope>NUCLEOTIDE SEQUENCE</scope>
    <source>
        <strain evidence="2">WB101</strain>
    </source>
</reference>
<feature type="compositionally biased region" description="Polar residues" evidence="1">
    <location>
        <begin position="85"/>
        <end position="94"/>
    </location>
</feature>
<proteinExistence type="predicted"/>
<sequence length="101" mass="12265">MSTDYKEDYNLKSHEADRIIGMAWEDRTPFEAIEVQFGLSEDEVIDFMRRNLKEKSFRRWRRRVSGRETKHRKLRKDEVNRFVSPAQNPITNNRISKKKYS</sequence>
<keyword evidence="3" id="KW-1185">Reference proteome</keyword>
<feature type="region of interest" description="Disordered" evidence="1">
    <location>
        <begin position="69"/>
        <end position="101"/>
    </location>
</feature>
<name>A0ABS9KGL8_9BACT</name>
<reference evidence="2" key="2">
    <citation type="submission" date="2024-05" db="EMBL/GenBank/DDBJ databases">
        <title>Rhodohalobacter halophilus gen. nov., sp. nov., a moderately halophilic member of the family Balneolaceae.</title>
        <authorList>
            <person name="Xia J."/>
        </authorList>
    </citation>
    <scope>NUCLEOTIDE SEQUENCE</scope>
    <source>
        <strain evidence="2">WB101</strain>
    </source>
</reference>
<comment type="caution">
    <text evidence="2">The sequence shown here is derived from an EMBL/GenBank/DDBJ whole genome shotgun (WGS) entry which is preliminary data.</text>
</comment>
<accession>A0ABS9KGL8</accession>
<dbReference type="RefSeq" id="WP_237855328.1">
    <property type="nucleotide sequence ID" value="NZ_JAKLWS010000024.1"/>
</dbReference>
<dbReference type="NCBIfam" id="TIGR03643">
    <property type="entry name" value="TIGR03643 family protein"/>
    <property type="match status" value="1"/>
</dbReference>
<dbReference type="EMBL" id="JAKLWS010000024">
    <property type="protein sequence ID" value="MCG2589971.1"/>
    <property type="molecule type" value="Genomic_DNA"/>
</dbReference>
<evidence type="ECO:0000313" key="3">
    <source>
        <dbReference type="Proteomes" id="UP001165366"/>
    </source>
</evidence>
<organism evidence="2 3">
    <name type="scientific">Rhodohalobacter sulfatireducens</name>
    <dbReference type="NCBI Taxonomy" id="2911366"/>
    <lineage>
        <taxon>Bacteria</taxon>
        <taxon>Pseudomonadati</taxon>
        <taxon>Balneolota</taxon>
        <taxon>Balneolia</taxon>
        <taxon>Balneolales</taxon>
        <taxon>Balneolaceae</taxon>
        <taxon>Rhodohalobacter</taxon>
    </lineage>
</organism>
<evidence type="ECO:0000313" key="2">
    <source>
        <dbReference type="EMBL" id="MCG2589971.1"/>
    </source>
</evidence>
<gene>
    <name evidence="2" type="ORF">L6773_15445</name>
</gene>
<evidence type="ECO:0000256" key="1">
    <source>
        <dbReference type="SAM" id="MobiDB-lite"/>
    </source>
</evidence>
<dbReference type="InterPro" id="IPR019882">
    <property type="entry name" value="CHP03643"/>
</dbReference>